<dbReference type="Proteomes" id="UP000232688">
    <property type="component" value="Unassembled WGS sequence"/>
</dbReference>
<comment type="caution">
    <text evidence="1">The sequence shown here is derived from an EMBL/GenBank/DDBJ whole genome shotgun (WGS) entry which is preliminary data.</text>
</comment>
<proteinExistence type="predicted"/>
<name>A0A2N0NED4_9GLOM</name>
<evidence type="ECO:0000313" key="3">
    <source>
        <dbReference type="Proteomes" id="UP000232688"/>
    </source>
</evidence>
<reference evidence="1 4" key="1">
    <citation type="submission" date="2016-04" db="EMBL/GenBank/DDBJ databases">
        <title>Genome analyses suggest a sexual origin of heterokaryosis in a supposedly ancient asexual fungus.</title>
        <authorList>
            <person name="Ropars J."/>
            <person name="Sedzielewska K."/>
            <person name="Noel J."/>
            <person name="Charron P."/>
            <person name="Farinelli L."/>
            <person name="Marton T."/>
            <person name="Kruger M."/>
            <person name="Pelin A."/>
            <person name="Brachmann A."/>
            <person name="Corradi N."/>
        </authorList>
    </citation>
    <scope>NUCLEOTIDE SEQUENCE [LARGE SCALE GENOMIC DNA]</scope>
    <source>
        <strain evidence="1 4">A5</strain>
    </source>
</reference>
<organism evidence="1 4">
    <name type="scientific">Rhizophagus irregularis</name>
    <dbReference type="NCBI Taxonomy" id="588596"/>
    <lineage>
        <taxon>Eukaryota</taxon>
        <taxon>Fungi</taxon>
        <taxon>Fungi incertae sedis</taxon>
        <taxon>Mucoromycota</taxon>
        <taxon>Glomeromycotina</taxon>
        <taxon>Glomeromycetes</taxon>
        <taxon>Glomerales</taxon>
        <taxon>Glomeraceae</taxon>
        <taxon>Rhizophagus</taxon>
    </lineage>
</organism>
<dbReference type="AlphaFoldDB" id="A0A2N0NED4"/>
<protein>
    <submittedName>
        <fullName evidence="1">Uncharacterized protein</fullName>
    </submittedName>
</protein>
<evidence type="ECO:0000313" key="4">
    <source>
        <dbReference type="Proteomes" id="UP000232722"/>
    </source>
</evidence>
<reference evidence="2 3" key="3">
    <citation type="submission" date="2017-10" db="EMBL/GenBank/DDBJ databases">
        <title>Extensive intraspecific genome diversity in a model arbuscular mycorrhizal fungus.</title>
        <authorList>
            <person name="Chen E.C.H."/>
            <person name="Morin E."/>
            <person name="Baudet D."/>
            <person name="Noel J."/>
            <person name="Ndikumana S."/>
            <person name="Charron P."/>
            <person name="St-Onge C."/>
            <person name="Giorgi J."/>
            <person name="Grigoriev I.V."/>
            <person name="Roux C."/>
            <person name="Martin F.M."/>
            <person name="Corradi N."/>
        </authorList>
    </citation>
    <scope>NUCLEOTIDE SEQUENCE [LARGE SCALE GENOMIC DNA]</scope>
    <source>
        <strain evidence="2 3">A1</strain>
    </source>
</reference>
<reference evidence="2 3" key="4">
    <citation type="submission" date="2017-10" db="EMBL/GenBank/DDBJ databases">
        <title>Genome analyses suggest a sexual origin of heterokaryosis in a supposedly ancient asexual fungus.</title>
        <authorList>
            <person name="Corradi N."/>
            <person name="Sedzielewska K."/>
            <person name="Noel J."/>
            <person name="Charron P."/>
            <person name="Farinelli L."/>
            <person name="Marton T."/>
            <person name="Kruger M."/>
            <person name="Pelin A."/>
            <person name="Brachmann A."/>
            <person name="Corradi N."/>
        </authorList>
    </citation>
    <scope>NUCLEOTIDE SEQUENCE [LARGE SCALE GENOMIC DNA]</scope>
    <source>
        <strain evidence="2 3">A1</strain>
    </source>
</reference>
<dbReference type="Proteomes" id="UP000232722">
    <property type="component" value="Unassembled WGS sequence"/>
</dbReference>
<gene>
    <name evidence="2" type="ORF">RhiirA1_457349</name>
    <name evidence="1" type="ORF">RhiirA5_442854</name>
</gene>
<sequence>MRDYHTLSPEQQVPNVISTPAATSNINEQTLPPQINHLDIPQISLNRQSNGVSSAGT</sequence>
<dbReference type="VEuPathDB" id="FungiDB:RhiirA1_457349"/>
<dbReference type="EMBL" id="LLXJ01009415">
    <property type="protein sequence ID" value="PKB92942.1"/>
    <property type="molecule type" value="Genomic_DNA"/>
</dbReference>
<accession>A0A2N0NED4</accession>
<dbReference type="EMBL" id="LLXH01000338">
    <property type="protein sequence ID" value="PKC68319.1"/>
    <property type="molecule type" value="Genomic_DNA"/>
</dbReference>
<reference evidence="1 4" key="2">
    <citation type="submission" date="2017-09" db="EMBL/GenBank/DDBJ databases">
        <title>Extensive intraspecific genome diversity in a model arbuscular mycorrhizal fungus.</title>
        <authorList>
            <person name="Chen E.C."/>
            <person name="Morin E."/>
            <person name="Beaudet D."/>
            <person name="Noel J."/>
            <person name="Ndikumana S."/>
            <person name="Charron P."/>
            <person name="St-Onge C."/>
            <person name="Giorgi J."/>
            <person name="Grigoriev I.V."/>
            <person name="Roux C."/>
            <person name="Martin F.M."/>
            <person name="Corradi N."/>
        </authorList>
    </citation>
    <scope>NUCLEOTIDE SEQUENCE [LARGE SCALE GENOMIC DNA]</scope>
    <source>
        <strain evidence="1 4">A5</strain>
    </source>
</reference>
<evidence type="ECO:0000313" key="1">
    <source>
        <dbReference type="EMBL" id="PKB92942.1"/>
    </source>
</evidence>
<evidence type="ECO:0000313" key="2">
    <source>
        <dbReference type="EMBL" id="PKC68319.1"/>
    </source>
</evidence>